<dbReference type="InterPro" id="IPR025444">
    <property type="entry name" value="Monooxy_af470"/>
</dbReference>
<organism evidence="2 3">
    <name type="scientific">Ramalina farinacea</name>
    <dbReference type="NCBI Taxonomy" id="258253"/>
    <lineage>
        <taxon>Eukaryota</taxon>
        <taxon>Fungi</taxon>
        <taxon>Dikarya</taxon>
        <taxon>Ascomycota</taxon>
        <taxon>Pezizomycotina</taxon>
        <taxon>Lecanoromycetes</taxon>
        <taxon>OSLEUM clade</taxon>
        <taxon>Lecanoromycetidae</taxon>
        <taxon>Lecanorales</taxon>
        <taxon>Lecanorineae</taxon>
        <taxon>Ramalinaceae</taxon>
        <taxon>Ramalina</taxon>
    </lineage>
</organism>
<evidence type="ECO:0000313" key="3">
    <source>
        <dbReference type="Proteomes" id="UP001161017"/>
    </source>
</evidence>
<dbReference type="AlphaFoldDB" id="A0AA43QQL8"/>
<name>A0AA43QQL8_9LECA</name>
<sequence>MGLKALLPSRKSRPLTQSGQIGHTLSPSFGFLDLVHNNFTLTTWLCIGACLQTVASLTIKNGYYAMLPAAVLLLFRIINATLIHFGLKPNPFLESSFPRKRITAVVANEEGELVAPGSEKVAVILLGAKSNHPFGALAPEFLKTFRYLAEMNSSFDRADGPGGFLGQTNWARKDSRGATEFCFLSYWRSIECIHAFAHGDLHRGAWRWWEQTIKEHDAVGLFHEIYEAEPGHWENLYLNFQPTGIGATTYLHRGDGKVEGGEVGEEWISPLMDASRGKWKASSARMGVEKTKYDEDRPDGDVYGD</sequence>
<dbReference type="Proteomes" id="UP001161017">
    <property type="component" value="Unassembled WGS sequence"/>
</dbReference>
<evidence type="ECO:0000256" key="1">
    <source>
        <dbReference type="SAM" id="MobiDB-lite"/>
    </source>
</evidence>
<comment type="caution">
    <text evidence="2">The sequence shown here is derived from an EMBL/GenBank/DDBJ whole genome shotgun (WGS) entry which is preliminary data.</text>
</comment>
<dbReference type="Pfam" id="PF13826">
    <property type="entry name" value="Monooxy_af470-like"/>
    <property type="match status" value="1"/>
</dbReference>
<accession>A0AA43QQL8</accession>
<protein>
    <submittedName>
        <fullName evidence="2">Uncharacterized protein</fullName>
    </submittedName>
</protein>
<keyword evidence="3" id="KW-1185">Reference proteome</keyword>
<dbReference type="SUPFAM" id="SSF54909">
    <property type="entry name" value="Dimeric alpha+beta barrel"/>
    <property type="match status" value="1"/>
</dbReference>
<evidence type="ECO:0000313" key="2">
    <source>
        <dbReference type="EMBL" id="MDI1490851.1"/>
    </source>
</evidence>
<dbReference type="EMBL" id="JAPUFD010000013">
    <property type="protein sequence ID" value="MDI1490851.1"/>
    <property type="molecule type" value="Genomic_DNA"/>
</dbReference>
<gene>
    <name evidence="2" type="ORF">OHK93_002056</name>
</gene>
<dbReference type="InterPro" id="IPR011008">
    <property type="entry name" value="Dimeric_a/b-barrel"/>
</dbReference>
<proteinExistence type="predicted"/>
<feature type="compositionally biased region" description="Acidic residues" evidence="1">
    <location>
        <begin position="296"/>
        <end position="305"/>
    </location>
</feature>
<reference evidence="2" key="1">
    <citation type="journal article" date="2023" name="Genome Biol. Evol.">
        <title>First Whole Genome Sequence and Flow Cytometry Genome Size Data for the Lichen-Forming Fungus Ramalina farinacea (Ascomycota).</title>
        <authorList>
            <person name="Llewellyn T."/>
            <person name="Mian S."/>
            <person name="Hill R."/>
            <person name="Leitch I.J."/>
            <person name="Gaya E."/>
        </authorList>
    </citation>
    <scope>NUCLEOTIDE SEQUENCE</scope>
    <source>
        <strain evidence="2">LIQ254RAFAR</strain>
    </source>
</reference>
<feature type="region of interest" description="Disordered" evidence="1">
    <location>
        <begin position="275"/>
        <end position="305"/>
    </location>
</feature>